<feature type="region of interest" description="Disordered" evidence="1">
    <location>
        <begin position="120"/>
        <end position="155"/>
    </location>
</feature>
<keyword evidence="2" id="KW-0812">Transmembrane</keyword>
<keyword evidence="2" id="KW-0472">Membrane</keyword>
<protein>
    <submittedName>
        <fullName evidence="3">Uncharacterized protein</fullName>
    </submittedName>
</protein>
<feature type="non-terminal residue" evidence="3">
    <location>
        <position position="155"/>
    </location>
</feature>
<accession>A0A3B0VJX4</accession>
<keyword evidence="2" id="KW-1133">Transmembrane helix</keyword>
<evidence type="ECO:0000313" key="3">
    <source>
        <dbReference type="EMBL" id="VAW32406.1"/>
    </source>
</evidence>
<dbReference type="EMBL" id="UOEV01000046">
    <property type="protein sequence ID" value="VAW32406.1"/>
    <property type="molecule type" value="Genomic_DNA"/>
</dbReference>
<dbReference type="AlphaFoldDB" id="A0A3B0VJX4"/>
<evidence type="ECO:0000256" key="2">
    <source>
        <dbReference type="SAM" id="Phobius"/>
    </source>
</evidence>
<organism evidence="3">
    <name type="scientific">hydrothermal vent metagenome</name>
    <dbReference type="NCBI Taxonomy" id="652676"/>
    <lineage>
        <taxon>unclassified sequences</taxon>
        <taxon>metagenomes</taxon>
        <taxon>ecological metagenomes</taxon>
    </lineage>
</organism>
<sequence length="155" mass="16489">MEDDMVGNEKKQYTTVTITAIVALIIGAGIGFFIGMGQSSVAPVQNNQATVSTIPIPSDIRSLTGTVESVSGNTFVLAVEPGIFGQNLSKRTIAITSNTKVFTQKEKDSNTLQKEFDEYTKLEKSNKDTTPPTPPSPFIQSSASMSDIVPGGQVT</sequence>
<gene>
    <name evidence="3" type="ORF">MNBD_CPR01-55</name>
</gene>
<reference evidence="3" key="1">
    <citation type="submission" date="2018-06" db="EMBL/GenBank/DDBJ databases">
        <authorList>
            <person name="Zhirakovskaya E."/>
        </authorList>
    </citation>
    <scope>NUCLEOTIDE SEQUENCE</scope>
</reference>
<evidence type="ECO:0000256" key="1">
    <source>
        <dbReference type="SAM" id="MobiDB-lite"/>
    </source>
</evidence>
<proteinExistence type="predicted"/>
<feature type="transmembrane region" description="Helical" evidence="2">
    <location>
        <begin position="12"/>
        <end position="34"/>
    </location>
</feature>
<name>A0A3B0VJX4_9ZZZZ</name>